<sequence length="82" mass="9157">MLRCGICGSSRLTPAGQLRTYESQTNRLRLKFPRPRAYKLRPAFDVDFARACLDCGALLPFLSDVDLSRLNEAADSLTGYDT</sequence>
<evidence type="ECO:0000313" key="2">
    <source>
        <dbReference type="Proteomes" id="UP000275401"/>
    </source>
</evidence>
<reference evidence="1 2" key="1">
    <citation type="submission" date="2018-11" db="EMBL/GenBank/DDBJ databases">
        <title>The Potential of Streptomyces as Biocontrol Agents against the Tomato grey mould, Botrytis cinerea (Gray mold) Frontiers in Microbiology.</title>
        <authorList>
            <person name="Li D."/>
        </authorList>
    </citation>
    <scope>NUCLEOTIDE SEQUENCE [LARGE SCALE GENOMIC DNA]</scope>
    <source>
        <strain evidence="1 2">NEAU-LD23</strain>
    </source>
</reference>
<protein>
    <submittedName>
        <fullName evidence="1">Uncharacterized protein</fullName>
    </submittedName>
</protein>
<accession>A0A3M8VIK6</accession>
<organism evidence="1 2">
    <name type="scientific">Streptomyces botrytidirepellens</name>
    <dbReference type="NCBI Taxonomy" id="2486417"/>
    <lineage>
        <taxon>Bacteria</taxon>
        <taxon>Bacillati</taxon>
        <taxon>Actinomycetota</taxon>
        <taxon>Actinomycetes</taxon>
        <taxon>Kitasatosporales</taxon>
        <taxon>Streptomycetaceae</taxon>
        <taxon>Streptomyces</taxon>
    </lineage>
</organism>
<dbReference type="EMBL" id="RIBZ01000332">
    <property type="protein sequence ID" value="RNG16709.1"/>
    <property type="molecule type" value="Genomic_DNA"/>
</dbReference>
<gene>
    <name evidence="1" type="ORF">EEJ42_30490</name>
</gene>
<keyword evidence="2" id="KW-1185">Reference proteome</keyword>
<dbReference type="Proteomes" id="UP000275401">
    <property type="component" value="Unassembled WGS sequence"/>
</dbReference>
<evidence type="ECO:0000313" key="1">
    <source>
        <dbReference type="EMBL" id="RNG16709.1"/>
    </source>
</evidence>
<dbReference type="AlphaFoldDB" id="A0A3M8VIK6"/>
<name>A0A3M8VIK6_9ACTN</name>
<proteinExistence type="predicted"/>
<comment type="caution">
    <text evidence="1">The sequence shown here is derived from an EMBL/GenBank/DDBJ whole genome shotgun (WGS) entry which is preliminary data.</text>
</comment>